<accession>A0ABV9GX08</accession>
<sequence length="218" mass="23808">MTMFDFSAATPVLDPRLAQVLEYWLGSEQPSNASALARQGLWFTKSEATDEEIRKRFGAVLLEALAGRLQSQAQHPLGWLALIIVLDQFTRNAYRGTAKAFAGDALALALAQQGIDAGRDQDPAIPLVARIFLYLPLEHAEDAALQTHSVIAFEDLAAQAQETGDAQVGSFLAGTLDYARRHQAVIEQFGRFPHRNRVLGRSSTAQEVKYLSQPGAGF</sequence>
<dbReference type="EMBL" id="JBHSEW010000009">
    <property type="protein sequence ID" value="MFC4622724.1"/>
    <property type="molecule type" value="Genomic_DNA"/>
</dbReference>
<dbReference type="SUPFAM" id="SSF48452">
    <property type="entry name" value="TPR-like"/>
    <property type="match status" value="1"/>
</dbReference>
<gene>
    <name evidence="1" type="ORF">ACFO3A_10925</name>
</gene>
<dbReference type="RefSeq" id="WP_377726289.1">
    <property type="nucleotide sequence ID" value="NZ_JBHSEW010000009.1"/>
</dbReference>
<dbReference type="InterPro" id="IPR011990">
    <property type="entry name" value="TPR-like_helical_dom_sf"/>
</dbReference>
<dbReference type="Proteomes" id="UP001595967">
    <property type="component" value="Unassembled WGS sequence"/>
</dbReference>
<dbReference type="Gene3D" id="1.20.58.320">
    <property type="entry name" value="TPR-like"/>
    <property type="match status" value="1"/>
</dbReference>
<dbReference type="Pfam" id="PF06041">
    <property type="entry name" value="DUF924"/>
    <property type="match status" value="1"/>
</dbReference>
<comment type="caution">
    <text evidence="1">The sequence shown here is derived from an EMBL/GenBank/DDBJ whole genome shotgun (WGS) entry which is preliminary data.</text>
</comment>
<name>A0ABV9GX08_9BURK</name>
<evidence type="ECO:0000313" key="2">
    <source>
        <dbReference type="Proteomes" id="UP001595967"/>
    </source>
</evidence>
<dbReference type="Gene3D" id="1.25.40.10">
    <property type="entry name" value="Tetratricopeptide repeat domain"/>
    <property type="match status" value="1"/>
</dbReference>
<protein>
    <submittedName>
        <fullName evidence="1">DUF924 family protein</fullName>
    </submittedName>
</protein>
<proteinExistence type="predicted"/>
<dbReference type="InterPro" id="IPR010323">
    <property type="entry name" value="DUF924"/>
</dbReference>
<organism evidence="1 2">
    <name type="scientific">Comamonas nitrativorans</name>
    <dbReference type="NCBI Taxonomy" id="108437"/>
    <lineage>
        <taxon>Bacteria</taxon>
        <taxon>Pseudomonadati</taxon>
        <taxon>Pseudomonadota</taxon>
        <taxon>Betaproteobacteria</taxon>
        <taxon>Burkholderiales</taxon>
        <taxon>Comamonadaceae</taxon>
        <taxon>Comamonas</taxon>
    </lineage>
</organism>
<reference evidence="2" key="1">
    <citation type="journal article" date="2019" name="Int. J. Syst. Evol. Microbiol.">
        <title>The Global Catalogue of Microorganisms (GCM) 10K type strain sequencing project: providing services to taxonomists for standard genome sequencing and annotation.</title>
        <authorList>
            <consortium name="The Broad Institute Genomics Platform"/>
            <consortium name="The Broad Institute Genome Sequencing Center for Infectious Disease"/>
            <person name="Wu L."/>
            <person name="Ma J."/>
        </authorList>
    </citation>
    <scope>NUCLEOTIDE SEQUENCE [LARGE SCALE GENOMIC DNA]</scope>
    <source>
        <strain evidence="2">JCM 11650</strain>
    </source>
</reference>
<keyword evidence="2" id="KW-1185">Reference proteome</keyword>
<evidence type="ECO:0000313" key="1">
    <source>
        <dbReference type="EMBL" id="MFC4622724.1"/>
    </source>
</evidence>